<dbReference type="PANTHER" id="PTHR22601">
    <property type="entry name" value="ISP4 LIKE PROTEIN"/>
    <property type="match status" value="1"/>
</dbReference>
<evidence type="ECO:0000256" key="7">
    <source>
        <dbReference type="ARBA" id="ARBA00022989"/>
    </source>
</evidence>
<proteinExistence type="inferred from homology"/>
<dbReference type="Pfam" id="PF03169">
    <property type="entry name" value="OPT"/>
    <property type="match status" value="1"/>
</dbReference>
<dbReference type="GO" id="GO:0015031">
    <property type="term" value="P:protein transport"/>
    <property type="evidence" value="ECO:0007669"/>
    <property type="project" value="UniProtKB-KW"/>
</dbReference>
<evidence type="ECO:0000256" key="9">
    <source>
        <dbReference type="SAM" id="Phobius"/>
    </source>
</evidence>
<dbReference type="GO" id="GO:0016020">
    <property type="term" value="C:membrane"/>
    <property type="evidence" value="ECO:0007669"/>
    <property type="project" value="UniProtKB-SubCell"/>
</dbReference>
<dbReference type="Proteomes" id="UP001385951">
    <property type="component" value="Unassembled WGS sequence"/>
</dbReference>
<keyword evidence="3" id="KW-0813">Transport</keyword>
<keyword evidence="8 9" id="KW-0472">Membrane</keyword>
<keyword evidence="4 9" id="KW-0812">Transmembrane</keyword>
<name>A0AAW0GPM5_9APHY</name>
<comment type="caution">
    <text evidence="10">The sequence shown here is derived from an EMBL/GenBank/DDBJ whole genome shotgun (WGS) entry which is preliminary data.</text>
</comment>
<reference evidence="10 11" key="1">
    <citation type="submission" date="2022-09" db="EMBL/GenBank/DDBJ databases">
        <authorList>
            <person name="Palmer J.M."/>
        </authorList>
    </citation>
    <scope>NUCLEOTIDE SEQUENCE [LARGE SCALE GENOMIC DNA]</scope>
    <source>
        <strain evidence="10 11">DSM 7382</strain>
    </source>
</reference>
<evidence type="ECO:0000256" key="6">
    <source>
        <dbReference type="ARBA" id="ARBA00022927"/>
    </source>
</evidence>
<evidence type="ECO:0000256" key="8">
    <source>
        <dbReference type="ARBA" id="ARBA00023136"/>
    </source>
</evidence>
<comment type="subcellular location">
    <subcellularLocation>
        <location evidence="1">Membrane</location>
        <topology evidence="1">Multi-pass membrane protein</topology>
    </subcellularLocation>
</comment>
<dbReference type="InterPro" id="IPR004648">
    <property type="entry name" value="Oligpept_transpt"/>
</dbReference>
<evidence type="ECO:0000256" key="3">
    <source>
        <dbReference type="ARBA" id="ARBA00022448"/>
    </source>
</evidence>
<protein>
    <submittedName>
        <fullName evidence="10">Uncharacterized protein</fullName>
    </submittedName>
</protein>
<evidence type="ECO:0000256" key="5">
    <source>
        <dbReference type="ARBA" id="ARBA00022856"/>
    </source>
</evidence>
<keyword evidence="5" id="KW-0571">Peptide transport</keyword>
<accession>A0AAW0GPM5</accession>
<keyword evidence="6" id="KW-0653">Protein transport</keyword>
<evidence type="ECO:0000256" key="4">
    <source>
        <dbReference type="ARBA" id="ARBA00022692"/>
    </source>
</evidence>
<keyword evidence="11" id="KW-1185">Reference proteome</keyword>
<gene>
    <name evidence="10" type="ORF">QCA50_005261</name>
</gene>
<comment type="similarity">
    <text evidence="2">Belongs to the oligopeptide OPT transporter family.</text>
</comment>
<keyword evidence="7 9" id="KW-1133">Transmembrane helix</keyword>
<organism evidence="10 11">
    <name type="scientific">Cerrena zonata</name>
    <dbReference type="NCBI Taxonomy" id="2478898"/>
    <lineage>
        <taxon>Eukaryota</taxon>
        <taxon>Fungi</taxon>
        <taxon>Dikarya</taxon>
        <taxon>Basidiomycota</taxon>
        <taxon>Agaricomycotina</taxon>
        <taxon>Agaricomycetes</taxon>
        <taxon>Polyporales</taxon>
        <taxon>Cerrenaceae</taxon>
        <taxon>Cerrena</taxon>
    </lineage>
</organism>
<feature type="transmembrane region" description="Helical" evidence="9">
    <location>
        <begin position="39"/>
        <end position="59"/>
    </location>
</feature>
<feature type="transmembrane region" description="Helical" evidence="9">
    <location>
        <begin position="66"/>
        <end position="88"/>
    </location>
</feature>
<dbReference type="GO" id="GO:0035673">
    <property type="term" value="F:oligopeptide transmembrane transporter activity"/>
    <property type="evidence" value="ECO:0007669"/>
    <property type="project" value="InterPro"/>
</dbReference>
<sequence>MGFDFDALDEIEEDSPYPEVCAAVSSIDDPEMPVLTFRMWLIGLFLTLTAAAANIFFTLRQPAPTIVASVLLIVAYPLGKFLAFSLPISSYTIPRWMTFGNGPVRFSLNPGPWNIKEHLLVFLENEVSVFWIWNLWTHSACDVSRDQGRSSTRAMGSKEIYDPLEFTHVDMYIVHISIYFLRRA</sequence>
<evidence type="ECO:0000313" key="11">
    <source>
        <dbReference type="Proteomes" id="UP001385951"/>
    </source>
</evidence>
<evidence type="ECO:0000256" key="2">
    <source>
        <dbReference type="ARBA" id="ARBA00008807"/>
    </source>
</evidence>
<dbReference type="AlphaFoldDB" id="A0AAW0GPM5"/>
<dbReference type="EMBL" id="JASBNA010000005">
    <property type="protein sequence ID" value="KAK7691857.1"/>
    <property type="molecule type" value="Genomic_DNA"/>
</dbReference>
<dbReference type="InterPro" id="IPR004813">
    <property type="entry name" value="OPT"/>
</dbReference>
<evidence type="ECO:0000256" key="1">
    <source>
        <dbReference type="ARBA" id="ARBA00004141"/>
    </source>
</evidence>
<evidence type="ECO:0000313" key="10">
    <source>
        <dbReference type="EMBL" id="KAK7691857.1"/>
    </source>
</evidence>